<reference evidence="1 2" key="1">
    <citation type="submission" date="2021-01" db="EMBL/GenBank/DDBJ databases">
        <title>Chryseolinea sp. Jin1 Genome sequencing and assembly.</title>
        <authorList>
            <person name="Kim I."/>
        </authorList>
    </citation>
    <scope>NUCLEOTIDE SEQUENCE [LARGE SCALE GENOMIC DNA]</scope>
    <source>
        <strain evidence="1 2">Jin1</strain>
    </source>
</reference>
<dbReference type="InterPro" id="IPR009078">
    <property type="entry name" value="Ferritin-like_SF"/>
</dbReference>
<evidence type="ECO:0000313" key="2">
    <source>
        <dbReference type="Proteomes" id="UP000613030"/>
    </source>
</evidence>
<dbReference type="InterPro" id="IPR012347">
    <property type="entry name" value="Ferritin-like"/>
</dbReference>
<gene>
    <name evidence="1" type="ORF">JI741_25405</name>
</gene>
<dbReference type="SUPFAM" id="SSF47240">
    <property type="entry name" value="Ferritin-like"/>
    <property type="match status" value="1"/>
</dbReference>
<dbReference type="InterPro" id="IPR047114">
    <property type="entry name" value="YciF"/>
</dbReference>
<name>A0ABS1KYR8_9BACT</name>
<dbReference type="PANTHER" id="PTHR30565:SF9">
    <property type="entry name" value="PROTEIN YCIF"/>
    <property type="match status" value="1"/>
</dbReference>
<organism evidence="1 2">
    <name type="scientific">Chryseolinea lacunae</name>
    <dbReference type="NCBI Taxonomy" id="2801331"/>
    <lineage>
        <taxon>Bacteria</taxon>
        <taxon>Pseudomonadati</taxon>
        <taxon>Bacteroidota</taxon>
        <taxon>Cytophagia</taxon>
        <taxon>Cytophagales</taxon>
        <taxon>Fulvivirgaceae</taxon>
        <taxon>Chryseolinea</taxon>
    </lineage>
</organism>
<dbReference type="PANTHER" id="PTHR30565">
    <property type="entry name" value="PROTEIN YCIF"/>
    <property type="match status" value="1"/>
</dbReference>
<dbReference type="Pfam" id="PF05974">
    <property type="entry name" value="DUF892"/>
    <property type="match status" value="1"/>
</dbReference>
<accession>A0ABS1KYR8</accession>
<comment type="caution">
    <text evidence="1">The sequence shown here is derived from an EMBL/GenBank/DDBJ whole genome shotgun (WGS) entry which is preliminary data.</text>
</comment>
<dbReference type="RefSeq" id="WP_202014294.1">
    <property type="nucleotide sequence ID" value="NZ_JAERRB010000011.1"/>
</dbReference>
<sequence>MKNFPQNMADTAVVDQDVRLEKLFEDELREIYWTEKALIKVLARMVRQATAANLVKVLDGHLVETEEHAARAEEIFNVIGKDHRARKSDTADRLIREADVLTKERRAGNQRDAAILFILQKIERYEILAYKTMKTLAITMGCERAVTLLQYTLDEESANYKKLMTLSATGMNVDVAEIQP</sequence>
<evidence type="ECO:0000313" key="1">
    <source>
        <dbReference type="EMBL" id="MBL0744596.1"/>
    </source>
</evidence>
<keyword evidence="2" id="KW-1185">Reference proteome</keyword>
<dbReference type="Proteomes" id="UP000613030">
    <property type="component" value="Unassembled WGS sequence"/>
</dbReference>
<dbReference type="InterPro" id="IPR010287">
    <property type="entry name" value="DUF892_YciF-like"/>
</dbReference>
<dbReference type="EMBL" id="JAERRB010000011">
    <property type="protein sequence ID" value="MBL0744596.1"/>
    <property type="molecule type" value="Genomic_DNA"/>
</dbReference>
<proteinExistence type="predicted"/>
<protein>
    <submittedName>
        <fullName evidence="1">DUF892 family protein</fullName>
    </submittedName>
</protein>
<dbReference type="Gene3D" id="1.20.1260.10">
    <property type="match status" value="1"/>
</dbReference>